<protein>
    <submittedName>
        <fullName evidence="2">Glycosyl transferase family 2</fullName>
    </submittedName>
</protein>
<dbReference type="CDD" id="cd00761">
    <property type="entry name" value="Glyco_tranf_GTA_type"/>
    <property type="match status" value="1"/>
</dbReference>
<dbReference type="InterPro" id="IPR001173">
    <property type="entry name" value="Glyco_trans_2-like"/>
</dbReference>
<dbReference type="InterPro" id="IPR029044">
    <property type="entry name" value="Nucleotide-diphossugar_trans"/>
</dbReference>
<evidence type="ECO:0000313" key="2">
    <source>
        <dbReference type="EMBL" id="SMP62068.1"/>
    </source>
</evidence>
<reference evidence="2 3" key="1">
    <citation type="submission" date="2017-05" db="EMBL/GenBank/DDBJ databases">
        <authorList>
            <person name="Varghese N."/>
            <person name="Submissions S."/>
        </authorList>
    </citation>
    <scope>NUCLEOTIDE SEQUENCE [LARGE SCALE GENOMIC DNA]</scope>
    <source>
        <strain evidence="2 3">DSM 25457</strain>
    </source>
</reference>
<dbReference type="Pfam" id="PF00535">
    <property type="entry name" value="Glycos_transf_2"/>
    <property type="match status" value="1"/>
</dbReference>
<comment type="caution">
    <text evidence="2">The sequence shown here is derived from an EMBL/GenBank/DDBJ whole genome shotgun (WGS) entry which is preliminary data.</text>
</comment>
<dbReference type="PANTHER" id="PTHR22916:SF3">
    <property type="entry name" value="UDP-GLCNAC:BETAGAL BETA-1,3-N-ACETYLGLUCOSAMINYLTRANSFERASE-LIKE PROTEIN 1"/>
    <property type="match status" value="1"/>
</dbReference>
<keyword evidence="3" id="KW-1185">Reference proteome</keyword>
<accession>A0ABY1QA70</accession>
<proteinExistence type="predicted"/>
<name>A0ABY1QA70_9BACT</name>
<evidence type="ECO:0000313" key="3">
    <source>
        <dbReference type="Proteomes" id="UP001158067"/>
    </source>
</evidence>
<dbReference type="GO" id="GO:0016740">
    <property type="term" value="F:transferase activity"/>
    <property type="evidence" value="ECO:0007669"/>
    <property type="project" value="UniProtKB-KW"/>
</dbReference>
<dbReference type="PANTHER" id="PTHR22916">
    <property type="entry name" value="GLYCOSYLTRANSFERASE"/>
    <property type="match status" value="1"/>
</dbReference>
<dbReference type="SUPFAM" id="SSF53448">
    <property type="entry name" value="Nucleotide-diphospho-sugar transferases"/>
    <property type="match status" value="1"/>
</dbReference>
<feature type="domain" description="Glycosyltransferase 2-like" evidence="1">
    <location>
        <begin position="10"/>
        <end position="110"/>
    </location>
</feature>
<dbReference type="Proteomes" id="UP001158067">
    <property type="component" value="Unassembled WGS sequence"/>
</dbReference>
<dbReference type="EMBL" id="FXUG01000007">
    <property type="protein sequence ID" value="SMP62068.1"/>
    <property type="molecule type" value="Genomic_DNA"/>
</dbReference>
<keyword evidence="2" id="KW-0808">Transferase</keyword>
<dbReference type="RefSeq" id="WP_283433290.1">
    <property type="nucleotide sequence ID" value="NZ_FXUG01000007.1"/>
</dbReference>
<gene>
    <name evidence="2" type="ORF">SAMN06265222_107223</name>
</gene>
<sequence length="331" mass="37136">MKPKHEPLISVVIPTYNREDIITDALNSVYQQTYRPLEIIVVDDGSTDNTTGVVSHWIRSHSEDPSLFRTQLVYQRNGRAPAARNKGIRSAKGKYVQFLDSDDILYGNSIRLKFDAIQGSSCLYAYSKNHLLDCEGTIVGTCGQPWPKTGGAIATYLFDTIGPLIPSYFFDEIGGWDESLIATDEIELHGRLKARYGEGAYVDEFCHAARDHAGPRVSQTPTHPDPSSLIVIRKLIDLTKGSKLDTPAERNAISRLASSITESYAKYNHDEMAMQAFELAKAQSTGKRRTVFFLQSVLYHILPAPLFCKTFIHLRKLVAFTHRIRTLKQIS</sequence>
<organism evidence="2 3">
    <name type="scientific">Neorhodopirellula lusitana</name>
    <dbReference type="NCBI Taxonomy" id="445327"/>
    <lineage>
        <taxon>Bacteria</taxon>
        <taxon>Pseudomonadati</taxon>
        <taxon>Planctomycetota</taxon>
        <taxon>Planctomycetia</taxon>
        <taxon>Pirellulales</taxon>
        <taxon>Pirellulaceae</taxon>
        <taxon>Neorhodopirellula</taxon>
    </lineage>
</organism>
<evidence type="ECO:0000259" key="1">
    <source>
        <dbReference type="Pfam" id="PF00535"/>
    </source>
</evidence>
<dbReference type="Gene3D" id="3.90.550.10">
    <property type="entry name" value="Spore Coat Polysaccharide Biosynthesis Protein SpsA, Chain A"/>
    <property type="match status" value="1"/>
</dbReference>